<feature type="domain" description="HNH nuclease" evidence="1">
    <location>
        <begin position="258"/>
        <end position="311"/>
    </location>
</feature>
<protein>
    <recommendedName>
        <fullName evidence="1">HNH nuclease domain-containing protein</fullName>
    </recommendedName>
</protein>
<dbReference type="AlphaFoldDB" id="A0A1Q2HTG1"/>
<dbReference type="GO" id="GO:0003676">
    <property type="term" value="F:nucleic acid binding"/>
    <property type="evidence" value="ECO:0007669"/>
    <property type="project" value="InterPro"/>
</dbReference>
<dbReference type="CDD" id="cd00085">
    <property type="entry name" value="HNHc"/>
    <property type="match status" value="1"/>
</dbReference>
<organism evidence="2 3">
    <name type="scientific">Corynebacterium glaucum</name>
    <dbReference type="NCBI Taxonomy" id="187491"/>
    <lineage>
        <taxon>Bacteria</taxon>
        <taxon>Bacillati</taxon>
        <taxon>Actinomycetota</taxon>
        <taxon>Actinomycetes</taxon>
        <taxon>Mycobacteriales</taxon>
        <taxon>Corynebacteriaceae</taxon>
        <taxon>Corynebacterium</taxon>
    </lineage>
</organism>
<accession>A0A1Q2HTG1</accession>
<dbReference type="SMART" id="SM00507">
    <property type="entry name" value="HNHc"/>
    <property type="match status" value="1"/>
</dbReference>
<dbReference type="EMBL" id="CP019688">
    <property type="protein sequence ID" value="AQQ14134.1"/>
    <property type="molecule type" value="Genomic_DNA"/>
</dbReference>
<dbReference type="GO" id="GO:0008270">
    <property type="term" value="F:zinc ion binding"/>
    <property type="evidence" value="ECO:0007669"/>
    <property type="project" value="InterPro"/>
</dbReference>
<gene>
    <name evidence="2" type="ORF">CGLAU_00695</name>
</gene>
<reference evidence="2 3" key="1">
    <citation type="submission" date="2016-12" db="EMBL/GenBank/DDBJ databases">
        <authorList>
            <person name="Song W.-J."/>
            <person name="Kurnit D.M."/>
        </authorList>
    </citation>
    <scope>NUCLEOTIDE SEQUENCE [LARGE SCALE GENOMIC DNA]</scope>
    <source>
        <strain evidence="2 3">DSM 30827</strain>
    </source>
</reference>
<evidence type="ECO:0000313" key="2">
    <source>
        <dbReference type="EMBL" id="AQQ14134.1"/>
    </source>
</evidence>
<dbReference type="GO" id="GO:0004519">
    <property type="term" value="F:endonuclease activity"/>
    <property type="evidence" value="ECO:0007669"/>
    <property type="project" value="InterPro"/>
</dbReference>
<dbReference type="Gene3D" id="1.10.30.50">
    <property type="match status" value="1"/>
</dbReference>
<keyword evidence="3" id="KW-1185">Reference proteome</keyword>
<sequence>MSGSVLDTLAGFDKQAALDAGIEPGKVRDWAKLYDVYVAPTTAHRQQARAVDLVRRGTFSLDQLALIERRLDAVGARERTRTRLDVLEELAAARPGSYQSFARMLKRLVPVEQVAPSDGASFSRSRMGKRTVTVTADERDIADLEHAVTRGIDPDRPAGPQLAANFVRIMRGDGSQAGVPCAAPQPLVLVPAPELAKVLNDEADPNEVRFGLTDGTTITGAEYLARYFSNPAYGVRVAVFHAEDGAVNLYRGERCANEKQRVLARAANPVCPVPDCRHGADSCEAHHIVAWKHGGETNMRNLAMLCRYHNRTNDDDTHRKRRGRIENVRGAPTWVSPRGYAVPNNYHPYGAMQTLFGR</sequence>
<dbReference type="KEGG" id="cgv:CGLAU_00695"/>
<proteinExistence type="predicted"/>
<name>A0A1Q2HTG1_9CORY</name>
<evidence type="ECO:0000259" key="1">
    <source>
        <dbReference type="SMART" id="SM00507"/>
    </source>
</evidence>
<dbReference type="InterPro" id="IPR002711">
    <property type="entry name" value="HNH"/>
</dbReference>
<dbReference type="InterPro" id="IPR003615">
    <property type="entry name" value="HNH_nuc"/>
</dbReference>
<evidence type="ECO:0000313" key="3">
    <source>
        <dbReference type="Proteomes" id="UP000217209"/>
    </source>
</evidence>
<dbReference type="Proteomes" id="UP000217209">
    <property type="component" value="Chromosome"/>
</dbReference>
<dbReference type="Pfam" id="PF01844">
    <property type="entry name" value="HNH"/>
    <property type="match status" value="1"/>
</dbReference>